<feature type="domain" description="VOC" evidence="1">
    <location>
        <begin position="4"/>
        <end position="126"/>
    </location>
</feature>
<sequence length="126" mass="13442">MLTTTGGFSGFSVDDLERATAFYRDTLGLKVMSDSMGLRLNVTGGAPVFVYEKPNHVPATFTVLNLEVPDIDVAVDELSAAGVKLEIYPGTNQDERGIARGRAANRGPDIAWFLDPAGNILSVLQG</sequence>
<dbReference type="InterPro" id="IPR004360">
    <property type="entry name" value="Glyas_Fos-R_dOase_dom"/>
</dbReference>
<evidence type="ECO:0000259" key="1">
    <source>
        <dbReference type="PROSITE" id="PS51819"/>
    </source>
</evidence>
<dbReference type="Gene3D" id="3.10.180.10">
    <property type="entry name" value="2,3-Dihydroxybiphenyl 1,2-Dioxygenase, domain 1"/>
    <property type="match status" value="1"/>
</dbReference>
<gene>
    <name evidence="2" type="ORF">ACFPJ4_07235</name>
</gene>
<keyword evidence="3" id="KW-1185">Reference proteome</keyword>
<dbReference type="InterPro" id="IPR029068">
    <property type="entry name" value="Glyas_Bleomycin-R_OHBP_Dase"/>
</dbReference>
<accession>A0ABW0NQ26</accession>
<dbReference type="Proteomes" id="UP001596039">
    <property type="component" value="Unassembled WGS sequence"/>
</dbReference>
<proteinExistence type="predicted"/>
<evidence type="ECO:0000313" key="2">
    <source>
        <dbReference type="EMBL" id="MFC5502031.1"/>
    </source>
</evidence>
<organism evidence="2 3">
    <name type="scientific">Lysinimonas soli</name>
    <dbReference type="NCBI Taxonomy" id="1074233"/>
    <lineage>
        <taxon>Bacteria</taxon>
        <taxon>Bacillati</taxon>
        <taxon>Actinomycetota</taxon>
        <taxon>Actinomycetes</taxon>
        <taxon>Micrococcales</taxon>
        <taxon>Microbacteriaceae</taxon>
        <taxon>Lysinimonas</taxon>
    </lineage>
</organism>
<protein>
    <submittedName>
        <fullName evidence="2">VOC family protein</fullName>
    </submittedName>
</protein>
<comment type="caution">
    <text evidence="2">The sequence shown here is derived from an EMBL/GenBank/DDBJ whole genome shotgun (WGS) entry which is preliminary data.</text>
</comment>
<dbReference type="EMBL" id="JBHSMG010000001">
    <property type="protein sequence ID" value="MFC5502031.1"/>
    <property type="molecule type" value="Genomic_DNA"/>
</dbReference>
<dbReference type="SUPFAM" id="SSF54593">
    <property type="entry name" value="Glyoxalase/Bleomycin resistance protein/Dihydroxybiphenyl dioxygenase"/>
    <property type="match status" value="1"/>
</dbReference>
<reference evidence="3" key="1">
    <citation type="journal article" date="2019" name="Int. J. Syst. Evol. Microbiol.">
        <title>The Global Catalogue of Microorganisms (GCM) 10K type strain sequencing project: providing services to taxonomists for standard genome sequencing and annotation.</title>
        <authorList>
            <consortium name="The Broad Institute Genomics Platform"/>
            <consortium name="The Broad Institute Genome Sequencing Center for Infectious Disease"/>
            <person name="Wu L."/>
            <person name="Ma J."/>
        </authorList>
    </citation>
    <scope>NUCLEOTIDE SEQUENCE [LARGE SCALE GENOMIC DNA]</scope>
    <source>
        <strain evidence="3">CGMCC 4.6997</strain>
    </source>
</reference>
<dbReference type="Pfam" id="PF00903">
    <property type="entry name" value="Glyoxalase"/>
    <property type="match status" value="1"/>
</dbReference>
<name>A0ABW0NQ26_9MICO</name>
<dbReference type="InterPro" id="IPR037523">
    <property type="entry name" value="VOC_core"/>
</dbReference>
<evidence type="ECO:0000313" key="3">
    <source>
        <dbReference type="Proteomes" id="UP001596039"/>
    </source>
</evidence>
<dbReference type="PROSITE" id="PS51819">
    <property type="entry name" value="VOC"/>
    <property type="match status" value="1"/>
</dbReference>
<dbReference type="RefSeq" id="WP_386739689.1">
    <property type="nucleotide sequence ID" value="NZ_JBHSMG010000001.1"/>
</dbReference>